<feature type="domain" description="Surface lipoprotein assembly modifier C-terminal" evidence="2">
    <location>
        <begin position="195"/>
        <end position="448"/>
    </location>
</feature>
<accession>A0ABY7C4R6</accession>
<dbReference type="Pfam" id="PF04575">
    <property type="entry name" value="SlipAM"/>
    <property type="match status" value="1"/>
</dbReference>
<protein>
    <submittedName>
        <fullName evidence="3">Surface lipoprotein assembly modifier</fullName>
    </submittedName>
</protein>
<dbReference type="Gene3D" id="1.25.40.10">
    <property type="entry name" value="Tetratricopeptide repeat domain"/>
    <property type="match status" value="1"/>
</dbReference>
<dbReference type="RefSeq" id="WP_268883466.1">
    <property type="nucleotide sequence ID" value="NZ_CP114029.1"/>
</dbReference>
<dbReference type="Proteomes" id="UP001164020">
    <property type="component" value="Chromosome"/>
</dbReference>
<keyword evidence="3" id="KW-0449">Lipoprotein</keyword>
<keyword evidence="1" id="KW-0732">Signal</keyword>
<dbReference type="SUPFAM" id="SSF48452">
    <property type="entry name" value="TPR-like"/>
    <property type="match status" value="1"/>
</dbReference>
<organism evidence="3 4">
    <name type="scientific">Jiella pelagia</name>
    <dbReference type="NCBI Taxonomy" id="2986949"/>
    <lineage>
        <taxon>Bacteria</taxon>
        <taxon>Pseudomonadati</taxon>
        <taxon>Pseudomonadota</taxon>
        <taxon>Alphaproteobacteria</taxon>
        <taxon>Hyphomicrobiales</taxon>
        <taxon>Aurantimonadaceae</taxon>
        <taxon>Jiella</taxon>
    </lineage>
</organism>
<evidence type="ECO:0000313" key="3">
    <source>
        <dbReference type="EMBL" id="WAP70929.1"/>
    </source>
</evidence>
<evidence type="ECO:0000313" key="4">
    <source>
        <dbReference type="Proteomes" id="UP001164020"/>
    </source>
</evidence>
<name>A0ABY7C4R6_9HYPH</name>
<proteinExistence type="predicted"/>
<dbReference type="InterPro" id="IPR007655">
    <property type="entry name" value="Slam_C"/>
</dbReference>
<keyword evidence="4" id="KW-1185">Reference proteome</keyword>
<reference evidence="3" key="1">
    <citation type="submission" date="2022-12" db="EMBL/GenBank/DDBJ databases">
        <title>Jiella pelagia sp. nov., isolated from phosphonate enriched culture of Northwest Pacific surface seawater.</title>
        <authorList>
            <person name="Shin D.Y."/>
            <person name="Hwang C.Y."/>
        </authorList>
    </citation>
    <scope>NUCLEOTIDE SEQUENCE</scope>
    <source>
        <strain evidence="3">HL-NP1</strain>
    </source>
</reference>
<dbReference type="EMBL" id="CP114029">
    <property type="protein sequence ID" value="WAP70929.1"/>
    <property type="molecule type" value="Genomic_DNA"/>
</dbReference>
<evidence type="ECO:0000256" key="1">
    <source>
        <dbReference type="SAM" id="SignalP"/>
    </source>
</evidence>
<gene>
    <name evidence="3" type="ORF">OH818_13740</name>
</gene>
<evidence type="ECO:0000259" key="2">
    <source>
        <dbReference type="Pfam" id="PF04575"/>
    </source>
</evidence>
<sequence>MVWFPRSMARFVAILGMSLLLAGAPVSAGVAAATNESGTATGGSFREVARLAKQGRFEEAEALRQRGLAARIYSQESALFLQGLIALNRGDAATAEAIFRRLLDADSDRRLVRLELVHALMARGSFTAARFHLGRLQGAESDPRLSAYYYRLDREITRQRPWGARLSGSLAPRTNASRGSSEDVIMVGDLPFRINEEAKARSGVGFQFDGELSWQFLLSDKTSLTLAGFSRGVAYDESKLGSIEVGGNATLRRFLSPRSFFDIGIERSRVYAGSDPYADNVTGLGAFSFTLLDRLQIATAGRVTHVNYSDHPRPDGLRSSGSVRATYSIDPGLALGTYVSATRERSGYDHQRFDGREVGATLYAELPFALTAEFVAGVGERSFDADYPGQTFARHDKYARASTRLLKRDWAIEGFAPTISLSYEIQESNIAFKTYDDLGVSLGLARSF</sequence>
<dbReference type="InterPro" id="IPR011990">
    <property type="entry name" value="TPR-like_helical_dom_sf"/>
</dbReference>
<feature type="signal peptide" evidence="1">
    <location>
        <begin position="1"/>
        <end position="28"/>
    </location>
</feature>
<feature type="chain" id="PRO_5047351715" evidence="1">
    <location>
        <begin position="29"/>
        <end position="448"/>
    </location>
</feature>
<dbReference type="Pfam" id="PF14559">
    <property type="entry name" value="TPR_19"/>
    <property type="match status" value="1"/>
</dbReference>